<keyword evidence="4" id="KW-1185">Reference proteome</keyword>
<dbReference type="AlphaFoldDB" id="A0A974NDK6"/>
<dbReference type="SUPFAM" id="SSF51126">
    <property type="entry name" value="Pectin lyase-like"/>
    <property type="match status" value="1"/>
</dbReference>
<dbReference type="InterPro" id="IPR006315">
    <property type="entry name" value="OM_autotransptr_brl_dom"/>
</dbReference>
<dbReference type="Pfam" id="PF18883">
    <property type="entry name" value="AC_1"/>
    <property type="match status" value="1"/>
</dbReference>
<feature type="chain" id="PRO_5037868984" evidence="1">
    <location>
        <begin position="26"/>
        <end position="968"/>
    </location>
</feature>
<dbReference type="InterPro" id="IPR005546">
    <property type="entry name" value="Autotransporte_beta"/>
</dbReference>
<reference evidence="3 4" key="1">
    <citation type="submission" date="2021-01" db="EMBL/GenBank/DDBJ databases">
        <title>Entomomonas sp. F2A isolated from a house cricket (Acheta domesticus).</title>
        <authorList>
            <person name="Spergser J."/>
            <person name="Busse H.-J."/>
        </authorList>
    </citation>
    <scope>NUCLEOTIDE SEQUENCE [LARGE SCALE GENOMIC DNA]</scope>
    <source>
        <strain evidence="3 4">F2A</strain>
    </source>
</reference>
<dbReference type="Proteomes" id="UP000595278">
    <property type="component" value="Chromosome"/>
</dbReference>
<feature type="signal peptide" evidence="1">
    <location>
        <begin position="1"/>
        <end position="25"/>
    </location>
</feature>
<organism evidence="3 4">
    <name type="scientific">Entomomonas asaccharolytica</name>
    <dbReference type="NCBI Taxonomy" id="2785331"/>
    <lineage>
        <taxon>Bacteria</taxon>
        <taxon>Pseudomonadati</taxon>
        <taxon>Pseudomonadota</taxon>
        <taxon>Gammaproteobacteria</taxon>
        <taxon>Pseudomonadales</taxon>
        <taxon>Pseudomonadaceae</taxon>
        <taxon>Entomomonas</taxon>
    </lineage>
</organism>
<dbReference type="Pfam" id="PF03797">
    <property type="entry name" value="Autotransporter"/>
    <property type="match status" value="1"/>
</dbReference>
<dbReference type="RefSeq" id="WP_201090445.1">
    <property type="nucleotide sequence ID" value="NZ_CP067393.1"/>
</dbReference>
<dbReference type="KEGG" id="eaz:JHT90_08990"/>
<gene>
    <name evidence="3" type="ORF">JHT90_08990</name>
</gene>
<evidence type="ECO:0000313" key="3">
    <source>
        <dbReference type="EMBL" id="QQP84548.1"/>
    </source>
</evidence>
<dbReference type="Gene3D" id="2.40.128.130">
    <property type="entry name" value="Autotransporter beta-domain"/>
    <property type="match status" value="1"/>
</dbReference>
<accession>A0A974NDK6</accession>
<protein>
    <submittedName>
        <fullName evidence="3">Autotransporter outer membrane beta-barrel domain-containing protein</fullName>
    </submittedName>
</protein>
<dbReference type="InterPro" id="IPR012332">
    <property type="entry name" value="Autotransporter_pectin_lyase_C"/>
</dbReference>
<dbReference type="NCBIfam" id="TIGR01414">
    <property type="entry name" value="autotrans_barl"/>
    <property type="match status" value="1"/>
</dbReference>
<feature type="domain" description="Autotransporter" evidence="2">
    <location>
        <begin position="697"/>
        <end position="968"/>
    </location>
</feature>
<sequence>MKKSPFILKPMFIGMLSVISSYSVADAIWNGSTKDYKEGNNWSTNTLPDLTVENIIINSGQANLVLDDSYPGFSQWGGSGNNKLIIGGSASASGMLNVSIADGTSYIQPDYGSTLAVGENGGHGTLTLDTTTNSNLLNVGISFDNITVGDGVNGQQSQGFINILGSGKNIYQQSMGGQSLASGELEVGTNGGSGTINIDGSSLDISGSLPSVNDGDVFTLGNGTNSTGTINVLGGGKLAVSVGYQPANSAVIGKDGGTGILNISGQFDGFDMIGDPTKVSSRAVFYKGLVVGDGLDSQGSINIKDGGLLITYGETIIGKNDGTGNILLSGENSRWELSGKASTDGVNSSYDWSQDGVLTLGSAGGTGTLTIDDGAVVSLGVGRSIYGYYEDHDNNQYFNSYDYEFVGGTGTFNLTDSADSTGTLILKGDAGKVGVLDTPQVNFGPGTASVVFNHNDYTGSYEFTPELVGSNATNSYLVNNSGITVFNRDTSQFIGHSIVNGGVFEVNSILGGDMTINNGGTLTGIGTVGSTVLNTGGTIAIGQYNTTTVSTLTINGDYQGNNGTIVFDTVLGNDSSTTDKLIITGDTSGSTYVKVNNLGGLGDQTIRGIELISIQGASNGTFTSSGRIVAGAYNYSLVKGDASKGADPNNWYLTSQYAKASGGLGKDLRTESATYIGLIENNIAAFNHSFHDRQQTLNNGYESSWMRVEYAHDKYHAGENNLLENKVTRKLVHLGTDLYQHDQLHLGIMAAYANSDITSNSRIKDYHSTGKSDGYSAGVYATWYDQDAISGGLYIDSYAQYNWFRNQVNGHNLAQEKFNTQGHTISIETGYNFVISNSKQAIWTVEPQAQIIYGNSSTFNYTEDNGTRIHTNNDKGQIRSRLGVRLQAEIENAKLFLTSNYWNQNKHTAVHMDGTEVRNNRAKNLFEIKTGVQYNINDKIQAFAQLNAITGENSTRSYGGNVGIKYQW</sequence>
<dbReference type="InterPro" id="IPR011050">
    <property type="entry name" value="Pectin_lyase_fold/virulence"/>
</dbReference>
<evidence type="ECO:0000256" key="1">
    <source>
        <dbReference type="SAM" id="SignalP"/>
    </source>
</evidence>
<dbReference type="Gene3D" id="2.160.20.20">
    <property type="match status" value="1"/>
</dbReference>
<keyword evidence="1" id="KW-0732">Signal</keyword>
<dbReference type="PANTHER" id="PTHR35037:SF3">
    <property type="entry name" value="C-TERMINAL REGION OF AIDA-LIKE PROTEIN"/>
    <property type="match status" value="1"/>
</dbReference>
<dbReference type="SMART" id="SM00869">
    <property type="entry name" value="Autotransporter"/>
    <property type="match status" value="1"/>
</dbReference>
<proteinExistence type="predicted"/>
<dbReference type="GO" id="GO:0019867">
    <property type="term" value="C:outer membrane"/>
    <property type="evidence" value="ECO:0007669"/>
    <property type="project" value="InterPro"/>
</dbReference>
<name>A0A974NDK6_9GAMM</name>
<dbReference type="InterPro" id="IPR036709">
    <property type="entry name" value="Autotransporte_beta_dom_sf"/>
</dbReference>
<evidence type="ECO:0000259" key="2">
    <source>
        <dbReference type="PROSITE" id="PS51208"/>
    </source>
</evidence>
<dbReference type="InterPro" id="IPR043990">
    <property type="entry name" value="AC_1"/>
</dbReference>
<dbReference type="SUPFAM" id="SSF103515">
    <property type="entry name" value="Autotransporter"/>
    <property type="match status" value="1"/>
</dbReference>
<dbReference type="PROSITE" id="PS51208">
    <property type="entry name" value="AUTOTRANSPORTER"/>
    <property type="match status" value="1"/>
</dbReference>
<dbReference type="InterPro" id="IPR051551">
    <property type="entry name" value="Autotransporter_adhesion"/>
</dbReference>
<dbReference type="PANTHER" id="PTHR35037">
    <property type="entry name" value="C-TERMINAL REGION OF AIDA-LIKE PROTEIN"/>
    <property type="match status" value="1"/>
</dbReference>
<dbReference type="CDD" id="cd01344">
    <property type="entry name" value="PL2_Passenger_AT"/>
    <property type="match status" value="1"/>
</dbReference>
<evidence type="ECO:0000313" key="4">
    <source>
        <dbReference type="Proteomes" id="UP000595278"/>
    </source>
</evidence>
<dbReference type="EMBL" id="CP067393">
    <property type="protein sequence ID" value="QQP84548.1"/>
    <property type="molecule type" value="Genomic_DNA"/>
</dbReference>